<sequence length="570" mass="63531">MKANSEMAGFGPLPSKAQLRYHEDELAAFIHFGINTFYDQEWGNGQEDPQRFNPSALDTDQWIRVLKETGFKRVIVVVKHHDGFVLYPSRWTDHTIAASPWRDGKGDVLAEVSKSASKYDMDLGIYLSPWDAHSPLYHVETQEAYNHYYLQQLKEILANPLYGNKGKFVEVWMDGARGEGAQKLVYDYPAWLAAIAEAQSDALVFSTEATGIRWIGNENGRAGDPLWQKVNPNQLSEHTAPAYLNHGDPDGTVYSLGEADVSIRSGWFYHTSQRPKSLADLLDIYLHSVGRGTPLLLNVPPTEEGLLAAADVERLQEFHEAVTALYAADLALGAEVWADSEHPDCPAGHLTDGRPAAFWMPASDQQPFTLELDLGQDCLFDTVELREDMAQGQRVASFYLEVEKERGWAAFAAGKTIGYKRLLLGDAVWARRLRLVLTDVQAPPILTKWSVYKAPQSMEKRSCSAALLFERPTYHVASGQSVQVRLQRQDGLTIPESIRLVTEPGTGVHGVAYQDQVFDLHFAAGEAFKEVGIASLAFSGERSLDFYLCASRPDGRQSRTKIIVRNTADE</sequence>
<keyword evidence="3" id="KW-0732">Signal</keyword>
<dbReference type="Pfam" id="PF01120">
    <property type="entry name" value="Alpha_L_fucos"/>
    <property type="match status" value="1"/>
</dbReference>
<dbReference type="SUPFAM" id="SSF49785">
    <property type="entry name" value="Galactose-binding domain-like"/>
    <property type="match status" value="1"/>
</dbReference>
<protein>
    <recommendedName>
        <fullName evidence="2">alpha-L-fucosidase</fullName>
        <ecNumber evidence="2">3.2.1.51</ecNumber>
    </recommendedName>
</protein>
<keyword evidence="4" id="KW-0378">Hydrolase</keyword>
<accession>A0ABS5AZE2</accession>
<evidence type="ECO:0000313" key="7">
    <source>
        <dbReference type="EMBL" id="MBP2621940.1"/>
    </source>
</evidence>
<evidence type="ECO:0000256" key="2">
    <source>
        <dbReference type="ARBA" id="ARBA00012662"/>
    </source>
</evidence>
<dbReference type="RefSeq" id="WP_209551945.1">
    <property type="nucleotide sequence ID" value="NZ_QFAY01000028.1"/>
</dbReference>
<comment type="caution">
    <text evidence="7">The sequence shown here is derived from an EMBL/GenBank/DDBJ whole genome shotgun (WGS) entry which is preliminary data.</text>
</comment>
<dbReference type="PANTHER" id="PTHR10030">
    <property type="entry name" value="ALPHA-L-FUCOSIDASE"/>
    <property type="match status" value="1"/>
</dbReference>
<comment type="similarity">
    <text evidence="1">Belongs to the glycosyl hydrolase 29 family.</text>
</comment>
<dbReference type="InterPro" id="IPR038081">
    <property type="entry name" value="CalX-like_sf"/>
</dbReference>
<dbReference type="InterPro" id="IPR017853">
    <property type="entry name" value="GH"/>
</dbReference>
<evidence type="ECO:0000259" key="6">
    <source>
        <dbReference type="Pfam" id="PF01120"/>
    </source>
</evidence>
<dbReference type="EC" id="3.2.1.51" evidence="2"/>
<dbReference type="EMBL" id="QFAY01000028">
    <property type="protein sequence ID" value="MBP2621940.1"/>
    <property type="molecule type" value="Genomic_DNA"/>
</dbReference>
<dbReference type="PANTHER" id="PTHR10030:SF37">
    <property type="entry name" value="ALPHA-L-FUCOSIDASE-RELATED"/>
    <property type="match status" value="1"/>
</dbReference>
<evidence type="ECO:0000313" key="8">
    <source>
        <dbReference type="Proteomes" id="UP001519349"/>
    </source>
</evidence>
<evidence type="ECO:0000256" key="3">
    <source>
        <dbReference type="ARBA" id="ARBA00022729"/>
    </source>
</evidence>
<dbReference type="Gene3D" id="3.20.20.80">
    <property type="entry name" value="Glycosidases"/>
    <property type="match status" value="1"/>
</dbReference>
<dbReference type="InterPro" id="IPR000933">
    <property type="entry name" value="Glyco_hydro_29"/>
</dbReference>
<proteinExistence type="inferred from homology"/>
<evidence type="ECO:0000256" key="4">
    <source>
        <dbReference type="ARBA" id="ARBA00022801"/>
    </source>
</evidence>
<dbReference type="InterPro" id="IPR008979">
    <property type="entry name" value="Galactose-bd-like_sf"/>
</dbReference>
<feature type="domain" description="Glycoside hydrolase family 29 N-terminal" evidence="6">
    <location>
        <begin position="48"/>
        <end position="318"/>
    </location>
</feature>
<organism evidence="7 8">
    <name type="scientific">Streptococcus panodentis</name>
    <dbReference type="NCBI Taxonomy" id="1581472"/>
    <lineage>
        <taxon>Bacteria</taxon>
        <taxon>Bacillati</taxon>
        <taxon>Bacillota</taxon>
        <taxon>Bacilli</taxon>
        <taxon>Lactobacillales</taxon>
        <taxon>Streptococcaceae</taxon>
        <taxon>Streptococcus</taxon>
    </lineage>
</organism>
<reference evidence="7 8" key="1">
    <citation type="submission" date="2018-05" db="EMBL/GenBank/DDBJ databases">
        <title>Draft genome sequence of Streptococcus panodentis CCUG 70867T.</title>
        <authorList>
            <person name="Salva-Serra F."/>
            <person name="Mendez V."/>
            <person name="Jaen-Luchoro D."/>
            <person name="Gonzales-Siles L."/>
            <person name="Karlsson R."/>
            <person name="Engstrom-Jakobsson H."/>
            <person name="Busquets A."/>
            <person name="Gomila M."/>
            <person name="Pineiro-Iglesias B."/>
            <person name="Bennasar-Figueras A."/>
            <person name="Seeger M."/>
            <person name="Moore E."/>
        </authorList>
    </citation>
    <scope>NUCLEOTIDE SEQUENCE [LARGE SCALE GENOMIC DNA]</scope>
    <source>
        <strain evidence="7 8">CCUG 70867</strain>
    </source>
</reference>
<evidence type="ECO:0000256" key="1">
    <source>
        <dbReference type="ARBA" id="ARBA00007951"/>
    </source>
</evidence>
<dbReference type="SMART" id="SM00812">
    <property type="entry name" value="Alpha_L_fucos"/>
    <property type="match status" value="1"/>
</dbReference>
<keyword evidence="8" id="KW-1185">Reference proteome</keyword>
<dbReference type="SUPFAM" id="SSF51445">
    <property type="entry name" value="(Trans)glycosidases"/>
    <property type="match status" value="1"/>
</dbReference>
<keyword evidence="5" id="KW-0326">Glycosidase</keyword>
<dbReference type="InterPro" id="IPR057739">
    <property type="entry name" value="Glyco_hydro_29_N"/>
</dbReference>
<dbReference type="SUPFAM" id="SSF141072">
    <property type="entry name" value="CalX-like"/>
    <property type="match status" value="1"/>
</dbReference>
<gene>
    <name evidence="7" type="ORF">DHL47_11560</name>
</gene>
<evidence type="ECO:0000256" key="5">
    <source>
        <dbReference type="ARBA" id="ARBA00023295"/>
    </source>
</evidence>
<dbReference type="Gene3D" id="2.60.120.260">
    <property type="entry name" value="Galactose-binding domain-like"/>
    <property type="match status" value="1"/>
</dbReference>
<dbReference type="Proteomes" id="UP001519349">
    <property type="component" value="Unassembled WGS sequence"/>
</dbReference>
<name>A0ABS5AZE2_9STRE</name>